<protein>
    <submittedName>
        <fullName evidence="1">Uncharacterized protein</fullName>
    </submittedName>
</protein>
<accession>A0A562UCC6</accession>
<keyword evidence="2" id="KW-1185">Reference proteome</keyword>
<dbReference type="Proteomes" id="UP000317010">
    <property type="component" value="Unassembled WGS sequence"/>
</dbReference>
<comment type="caution">
    <text evidence="1">The sequence shown here is derived from an EMBL/GenBank/DDBJ whole genome shotgun (WGS) entry which is preliminary data.</text>
</comment>
<sequence>MWESISFEELKELISEGEAALESGNYEKEVLVFWKHIKINPEKWKDENGYAKERDGFFVVAILGKRVIWYNDIEEGFNLSFYDEYGIIRDYWCDQYELNQAVYQFYHSINNDFLSRSGPPEPLSAE</sequence>
<gene>
    <name evidence="1" type="ORF">JN11_01016</name>
</gene>
<dbReference type="EMBL" id="VLLI01000002">
    <property type="protein sequence ID" value="TWJ03473.1"/>
    <property type="molecule type" value="Genomic_DNA"/>
</dbReference>
<name>A0A562UCC6_9SPHI</name>
<proteinExistence type="predicted"/>
<reference evidence="1 2" key="1">
    <citation type="submission" date="2019-07" db="EMBL/GenBank/DDBJ databases">
        <title>Genomic Encyclopedia of Archaeal and Bacterial Type Strains, Phase II (KMG-II): from individual species to whole genera.</title>
        <authorList>
            <person name="Goeker M."/>
        </authorList>
    </citation>
    <scope>NUCLEOTIDE SEQUENCE [LARGE SCALE GENOMIC DNA]</scope>
    <source>
        <strain evidence="1 2">ATCC BAA-1854</strain>
    </source>
</reference>
<organism evidence="1 2">
    <name type="scientific">Mucilaginibacter frigoritolerans</name>
    <dbReference type="NCBI Taxonomy" id="652788"/>
    <lineage>
        <taxon>Bacteria</taxon>
        <taxon>Pseudomonadati</taxon>
        <taxon>Bacteroidota</taxon>
        <taxon>Sphingobacteriia</taxon>
        <taxon>Sphingobacteriales</taxon>
        <taxon>Sphingobacteriaceae</taxon>
        <taxon>Mucilaginibacter</taxon>
    </lineage>
</organism>
<evidence type="ECO:0000313" key="2">
    <source>
        <dbReference type="Proteomes" id="UP000317010"/>
    </source>
</evidence>
<dbReference type="AlphaFoldDB" id="A0A562UCC6"/>
<evidence type="ECO:0000313" key="1">
    <source>
        <dbReference type="EMBL" id="TWJ03473.1"/>
    </source>
</evidence>